<comment type="similarity">
    <text evidence="1">Belongs to the KRI1 family.</text>
</comment>
<organism evidence="4 5">
    <name type="scientific">Prunus dulcis</name>
    <name type="common">Almond</name>
    <name type="synonym">Amygdalus dulcis</name>
    <dbReference type="NCBI Taxonomy" id="3755"/>
    <lineage>
        <taxon>Eukaryota</taxon>
        <taxon>Viridiplantae</taxon>
        <taxon>Streptophyta</taxon>
        <taxon>Embryophyta</taxon>
        <taxon>Tracheophyta</taxon>
        <taxon>Spermatophyta</taxon>
        <taxon>Magnoliopsida</taxon>
        <taxon>eudicotyledons</taxon>
        <taxon>Gunneridae</taxon>
        <taxon>Pentapetalae</taxon>
        <taxon>rosids</taxon>
        <taxon>fabids</taxon>
        <taxon>Rosales</taxon>
        <taxon>Rosaceae</taxon>
        <taxon>Amygdaloideae</taxon>
        <taxon>Amygdaleae</taxon>
        <taxon>Prunus</taxon>
    </lineage>
</organism>
<dbReference type="EMBL" id="JAJFAZ020000006">
    <property type="protein sequence ID" value="KAI5326848.1"/>
    <property type="molecule type" value="Genomic_DNA"/>
</dbReference>
<dbReference type="Pfam" id="PF12936">
    <property type="entry name" value="Kri1_C"/>
    <property type="match status" value="1"/>
</dbReference>
<dbReference type="GO" id="GO:0000447">
    <property type="term" value="P:endonucleolytic cleavage in ITS1 to separate SSU-rRNA from 5.8S rRNA and LSU-rRNA from tricistronic rRNA transcript (SSU-rRNA, 5.8S rRNA, LSU-rRNA)"/>
    <property type="evidence" value="ECO:0007669"/>
    <property type="project" value="TreeGrafter"/>
</dbReference>
<sequence length="171" mass="19691">MMDEYYKLDYEDTIGDLKTRFKYAKIKPNRYGLSTAEILVMDEKELNQYVSLKKLAPYAEKEWKVPNNKRNEIKQKVKEIFKQGKLGNKKNRKKQKISDAKDLNLSMDATGQSSTGAPEHEKKQVVDSNGDKGNPSRSARRRRNQAARKLPASRLMAYGLMPVKSKKKGKH</sequence>
<evidence type="ECO:0000256" key="1">
    <source>
        <dbReference type="ARBA" id="ARBA00007473"/>
    </source>
</evidence>
<comment type="caution">
    <text evidence="4">The sequence shown here is derived from an EMBL/GenBank/DDBJ whole genome shotgun (WGS) entry which is preliminary data.</text>
</comment>
<dbReference type="InterPro" id="IPR024626">
    <property type="entry name" value="Kri1-like_C"/>
</dbReference>
<protein>
    <recommendedName>
        <fullName evidence="3">Kri1-like C-terminal domain-containing protein</fullName>
    </recommendedName>
</protein>
<dbReference type="InterPro" id="IPR018034">
    <property type="entry name" value="Kri1"/>
</dbReference>
<evidence type="ECO:0000256" key="2">
    <source>
        <dbReference type="SAM" id="MobiDB-lite"/>
    </source>
</evidence>
<feature type="domain" description="Kri1-like C-terminal" evidence="3">
    <location>
        <begin position="1"/>
        <end position="82"/>
    </location>
</feature>
<dbReference type="PANTHER" id="PTHR14490:SF5">
    <property type="entry name" value="PROTEIN KRI1 HOMOLOG"/>
    <property type="match status" value="1"/>
</dbReference>
<evidence type="ECO:0000259" key="3">
    <source>
        <dbReference type="Pfam" id="PF12936"/>
    </source>
</evidence>
<accession>A0AAD4VLX6</accession>
<reference evidence="4 5" key="1">
    <citation type="journal article" date="2022" name="G3 (Bethesda)">
        <title>Whole-genome sequence and methylome profiling of the almond [Prunus dulcis (Mill.) D.A. Webb] cultivar 'Nonpareil'.</title>
        <authorList>
            <person name="D'Amico-Willman K.M."/>
            <person name="Ouma W.Z."/>
            <person name="Meulia T."/>
            <person name="Sideli G.M."/>
            <person name="Gradziel T.M."/>
            <person name="Fresnedo-Ramirez J."/>
        </authorList>
    </citation>
    <scope>NUCLEOTIDE SEQUENCE [LARGE SCALE GENOMIC DNA]</scope>
    <source>
        <strain evidence="4">Clone GOH B32 T37-40</strain>
    </source>
</reference>
<proteinExistence type="inferred from homology"/>
<dbReference type="PANTHER" id="PTHR14490">
    <property type="entry name" value="ZINC FINGER, ZZ TYPE"/>
    <property type="match status" value="1"/>
</dbReference>
<dbReference type="GO" id="GO:0030686">
    <property type="term" value="C:90S preribosome"/>
    <property type="evidence" value="ECO:0007669"/>
    <property type="project" value="TreeGrafter"/>
</dbReference>
<feature type="compositionally biased region" description="Polar residues" evidence="2">
    <location>
        <begin position="107"/>
        <end position="116"/>
    </location>
</feature>
<name>A0AAD4VLX6_PRUDU</name>
<evidence type="ECO:0000313" key="4">
    <source>
        <dbReference type="EMBL" id="KAI5326848.1"/>
    </source>
</evidence>
<keyword evidence="5" id="KW-1185">Reference proteome</keyword>
<feature type="region of interest" description="Disordered" evidence="2">
    <location>
        <begin position="82"/>
        <end position="171"/>
    </location>
</feature>
<dbReference type="GO" id="GO:0005730">
    <property type="term" value="C:nucleolus"/>
    <property type="evidence" value="ECO:0007669"/>
    <property type="project" value="TreeGrafter"/>
</dbReference>
<gene>
    <name evidence="4" type="ORF">L3X38_035922</name>
</gene>
<dbReference type="Proteomes" id="UP001054821">
    <property type="component" value="Chromosome 6"/>
</dbReference>
<evidence type="ECO:0000313" key="5">
    <source>
        <dbReference type="Proteomes" id="UP001054821"/>
    </source>
</evidence>
<dbReference type="AlphaFoldDB" id="A0AAD4VLX6"/>